<comment type="caution">
    <text evidence="2">The sequence shown here is derived from an EMBL/GenBank/DDBJ whole genome shotgun (WGS) entry which is preliminary data.</text>
</comment>
<name>A0A5N5EZK0_9ROSA</name>
<evidence type="ECO:0000256" key="1">
    <source>
        <dbReference type="SAM" id="MobiDB-lite"/>
    </source>
</evidence>
<proteinExistence type="predicted"/>
<dbReference type="OrthoDB" id="1111569at2759"/>
<dbReference type="Proteomes" id="UP000327157">
    <property type="component" value="Chromosome 7"/>
</dbReference>
<evidence type="ECO:0008006" key="4">
    <source>
        <dbReference type="Google" id="ProtNLM"/>
    </source>
</evidence>
<dbReference type="AlphaFoldDB" id="A0A5N5EZK0"/>
<reference evidence="2 3" key="3">
    <citation type="submission" date="2019-11" db="EMBL/GenBank/DDBJ databases">
        <title>A de novo genome assembly of a pear dwarfing rootstock.</title>
        <authorList>
            <person name="Wang F."/>
            <person name="Wang J."/>
            <person name="Li S."/>
            <person name="Zhang Y."/>
            <person name="Fang M."/>
            <person name="Ma L."/>
            <person name="Zhao Y."/>
            <person name="Jiang S."/>
        </authorList>
    </citation>
    <scope>NUCLEOTIDE SEQUENCE [LARGE SCALE GENOMIC DNA]</scope>
    <source>
        <strain evidence="2">S2</strain>
        <tissue evidence="2">Leaf</tissue>
    </source>
</reference>
<accession>A0A5N5EZK0</accession>
<sequence>MKMKKENDELKNKLVQLESEKKEAEIEHQSQMENAEKLRESMLEKLHMLASDNKFLENELNDMKMKVEEFSISSRKFDKMLSYGKNSGDRSGLGFDVNGTGSSSSYVTKFVKALQEPRRKASNGEAFGNSYTTTNKSNSESTFVDPKHFIRSKTFILICHFCGKIGHIGPRCNKLRKEIRTKHNTPWISEKSNLKVRFVAHPKGMNRISKIMPNSITPNVKQVWRRKETKICLLDKMSPSSE</sequence>
<dbReference type="EMBL" id="SMOL01000781">
    <property type="protein sequence ID" value="KAB2596155.1"/>
    <property type="molecule type" value="Genomic_DNA"/>
</dbReference>
<keyword evidence="3" id="KW-1185">Reference proteome</keyword>
<reference evidence="2 3" key="1">
    <citation type="submission" date="2019-09" db="EMBL/GenBank/DDBJ databases">
        <authorList>
            <person name="Ou C."/>
        </authorList>
    </citation>
    <scope>NUCLEOTIDE SEQUENCE [LARGE SCALE GENOMIC DNA]</scope>
    <source>
        <strain evidence="2">S2</strain>
        <tissue evidence="2">Leaf</tissue>
    </source>
</reference>
<feature type="region of interest" description="Disordered" evidence="1">
    <location>
        <begin position="1"/>
        <end position="32"/>
    </location>
</feature>
<feature type="compositionally biased region" description="Polar residues" evidence="1">
    <location>
        <begin position="129"/>
        <end position="142"/>
    </location>
</feature>
<evidence type="ECO:0000313" key="2">
    <source>
        <dbReference type="EMBL" id="KAB2596155.1"/>
    </source>
</evidence>
<protein>
    <recommendedName>
        <fullName evidence="4">CCHC-type domain-containing protein</fullName>
    </recommendedName>
</protein>
<gene>
    <name evidence="2" type="ORF">D8674_031605</name>
</gene>
<evidence type="ECO:0000313" key="3">
    <source>
        <dbReference type="Proteomes" id="UP000327157"/>
    </source>
</evidence>
<reference evidence="3" key="2">
    <citation type="submission" date="2019-10" db="EMBL/GenBank/DDBJ databases">
        <title>A de novo genome assembly of a pear dwarfing rootstock.</title>
        <authorList>
            <person name="Wang F."/>
            <person name="Wang J."/>
            <person name="Li S."/>
            <person name="Zhang Y."/>
            <person name="Fang M."/>
            <person name="Ma L."/>
            <person name="Zhao Y."/>
            <person name="Jiang S."/>
        </authorList>
    </citation>
    <scope>NUCLEOTIDE SEQUENCE [LARGE SCALE GENOMIC DNA]</scope>
</reference>
<organism evidence="2 3">
    <name type="scientific">Pyrus ussuriensis x Pyrus communis</name>
    <dbReference type="NCBI Taxonomy" id="2448454"/>
    <lineage>
        <taxon>Eukaryota</taxon>
        <taxon>Viridiplantae</taxon>
        <taxon>Streptophyta</taxon>
        <taxon>Embryophyta</taxon>
        <taxon>Tracheophyta</taxon>
        <taxon>Spermatophyta</taxon>
        <taxon>Magnoliopsida</taxon>
        <taxon>eudicotyledons</taxon>
        <taxon>Gunneridae</taxon>
        <taxon>Pentapetalae</taxon>
        <taxon>rosids</taxon>
        <taxon>fabids</taxon>
        <taxon>Rosales</taxon>
        <taxon>Rosaceae</taxon>
        <taxon>Amygdaloideae</taxon>
        <taxon>Maleae</taxon>
        <taxon>Pyrus</taxon>
    </lineage>
</organism>
<feature type="region of interest" description="Disordered" evidence="1">
    <location>
        <begin position="121"/>
        <end position="142"/>
    </location>
</feature>